<feature type="region of interest" description="Disordered" evidence="1">
    <location>
        <begin position="312"/>
        <end position="371"/>
    </location>
</feature>
<sequence>MSHPQPAALSAAEEPQVWQPHAAEEFQQVDKVGKIAVGLLGASTVTHLLSTWSDWNTYGVVHTYLGGGPNVDDADLNRADAIAKITAYPNVLISVAAAVVFVIWLWRARVNSEVLCQADHRRSHGWVLASWFCPGPNLFYPKQIVDDVWLASDPATPVYADDLRRLRKPLLTKVWWCTWVGALAFDVVIRRLLMWMDATVGSLRGIALAGTASLILTVASAVAATFVIRKINSMQTSREWVPWWDQREPKLTAVPTYADDDTSEQMAISEPIAVAPTLRLERQPEPVMQLAGGGAEEAPPQWSPFAPVAESWQQQAPANPHYRPVESWGDDTGTLTSPVEEATPSYQPTAAGVESPSWASPAGQYSTTSNDDLLSAPLPSWQAETVAPPPLSLVDTSYASTSYEISEPSWSTSYSEPYSYETSASDYLPPSEPIAAPEPEPAPAPVARAGRRAARVAVDSPSTIGLGQDDDYLTPSKPLPTVPSYGPEPSYTPEPAYTPETSYTPEPAYTPETTYNAYEAPAASSSYESSSYSTDYTSYDYPAPAETTYTAPEPTYPAYDSYTPAAPVEPTYDGYSPSYDSYSQNSYGSTEYGTESYDSSYSPNYTPESYTAPDSTYTPEQPATEYQQQTPYSYEPAEPPAADDAENTAPRTVPRRRWV</sequence>
<feature type="region of interest" description="Disordered" evidence="1">
    <location>
        <begin position="405"/>
        <end position="659"/>
    </location>
</feature>
<feature type="transmembrane region" description="Helical" evidence="2">
    <location>
        <begin position="87"/>
        <end position="106"/>
    </location>
</feature>
<reference evidence="4 5" key="2">
    <citation type="journal article" date="2020" name="Microbiol. Resour. Announc.">
        <title>Antarctic desert soil bacteria exhibit high novel natural product potential, evaluated through long-read genome sequencing and comparative genomics.</title>
        <authorList>
            <person name="Benaud N."/>
            <person name="Edwards R.J."/>
            <person name="Amos T.G."/>
            <person name="D'Agostino P.M."/>
            <person name="Gutierrez-Chavez C."/>
            <person name="Montgomery K."/>
            <person name="Nicetic I."/>
            <person name="Ferrari B.C."/>
        </authorList>
    </citation>
    <scope>NUCLEOTIDE SEQUENCE [LARGE SCALE GENOMIC DNA]</scope>
    <source>
        <strain evidence="4 5">SPB151</strain>
    </source>
</reference>
<feature type="compositionally biased region" description="Polar residues" evidence="1">
    <location>
        <begin position="584"/>
        <end position="632"/>
    </location>
</feature>
<evidence type="ECO:0000313" key="5">
    <source>
        <dbReference type="Proteomes" id="UP000515563"/>
    </source>
</evidence>
<evidence type="ECO:0000313" key="4">
    <source>
        <dbReference type="EMBL" id="QNE19897.1"/>
    </source>
</evidence>
<proteinExistence type="predicted"/>
<dbReference type="KEGG" id="kqi:F1D05_20765"/>
<reference evidence="5" key="1">
    <citation type="submission" date="2019-09" db="EMBL/GenBank/DDBJ databases">
        <title>Antimicrobial potential of Antarctic Bacteria.</title>
        <authorList>
            <person name="Benaud N."/>
            <person name="Edwards R.J."/>
            <person name="Ferrari B.C."/>
        </authorList>
    </citation>
    <scope>NUCLEOTIDE SEQUENCE [LARGE SCALE GENOMIC DNA]</scope>
    <source>
        <strain evidence="5">SPB151</strain>
    </source>
</reference>
<keyword evidence="2" id="KW-0472">Membrane</keyword>
<dbReference type="Proteomes" id="UP000515563">
    <property type="component" value="Chromosome"/>
</dbReference>
<keyword evidence="5" id="KW-1185">Reference proteome</keyword>
<dbReference type="InterPro" id="IPR025565">
    <property type="entry name" value="DUF4328"/>
</dbReference>
<name>A0A7G6X0Y2_9ACTN</name>
<dbReference type="Pfam" id="PF14219">
    <property type="entry name" value="DUF4328"/>
    <property type="match status" value="1"/>
</dbReference>
<dbReference type="AlphaFoldDB" id="A0A7G6X0Y2"/>
<evidence type="ECO:0000256" key="1">
    <source>
        <dbReference type="SAM" id="MobiDB-lite"/>
    </source>
</evidence>
<dbReference type="RefSeq" id="WP_185441835.1">
    <property type="nucleotide sequence ID" value="NZ_CP043661.1"/>
</dbReference>
<gene>
    <name evidence="4" type="ORF">F1D05_20765</name>
</gene>
<keyword evidence="2" id="KW-0812">Transmembrane</keyword>
<feature type="transmembrane region" description="Helical" evidence="2">
    <location>
        <begin position="205"/>
        <end position="228"/>
    </location>
</feature>
<dbReference type="EMBL" id="CP043661">
    <property type="protein sequence ID" value="QNE19897.1"/>
    <property type="molecule type" value="Genomic_DNA"/>
</dbReference>
<feature type="compositionally biased region" description="Low complexity" evidence="1">
    <location>
        <begin position="487"/>
        <end position="559"/>
    </location>
</feature>
<evidence type="ECO:0000256" key="2">
    <source>
        <dbReference type="SAM" id="Phobius"/>
    </source>
</evidence>
<protein>
    <submittedName>
        <fullName evidence="4">DUF4328 domain-containing protein</fullName>
    </submittedName>
</protein>
<accession>A0A7G6X0Y2</accession>
<keyword evidence="2" id="KW-1133">Transmembrane helix</keyword>
<feature type="compositionally biased region" description="Low complexity" evidence="1">
    <location>
        <begin position="406"/>
        <end position="425"/>
    </location>
</feature>
<organism evidence="4 5">
    <name type="scientific">Kribbella qitaiheensis</name>
    <dbReference type="NCBI Taxonomy" id="1544730"/>
    <lineage>
        <taxon>Bacteria</taxon>
        <taxon>Bacillati</taxon>
        <taxon>Actinomycetota</taxon>
        <taxon>Actinomycetes</taxon>
        <taxon>Propionibacteriales</taxon>
        <taxon>Kribbellaceae</taxon>
        <taxon>Kribbella</taxon>
    </lineage>
</organism>
<feature type="transmembrane region" description="Helical" evidence="2">
    <location>
        <begin position="174"/>
        <end position="193"/>
    </location>
</feature>
<feature type="compositionally biased region" description="Low complexity" evidence="1">
    <location>
        <begin position="572"/>
        <end position="583"/>
    </location>
</feature>
<feature type="domain" description="DUF4328" evidence="3">
    <location>
        <begin position="70"/>
        <end position="232"/>
    </location>
</feature>
<evidence type="ECO:0000259" key="3">
    <source>
        <dbReference type="Pfam" id="PF14219"/>
    </source>
</evidence>
<feature type="compositionally biased region" description="Pro residues" evidence="1">
    <location>
        <begin position="430"/>
        <end position="444"/>
    </location>
</feature>